<sequence length="487" mass="52885">MRTGTRAVSGDTSSAGSRRARARAFPTDFVWGAATAAYQVEGASFDGGRTASIWDTFSRVPGKVVNGDNGDIAADHYHRFRDDVALMAGLGLGAYRFSLSWSRVQPGGQGAPNPAGLDFYSRLVDELLAKGVQPVVTLYHWDLPQELEDAGGWGSRTTSERFAEYAAVAADRLGDRVELWTTLNEPWCSAFLGYASGVHAPGRHEPEVALRAAHHLNLAHGLGTQALRASLPAGARVALTVNPAEVRPLSQEPADLDAARRVDALQNRIFLDPVLRGSYPEDLMQDTAHLTDWSFVQDGDLSSIHVPVDLLGVNYYNPVVVGAPIVGDAPEPGVDGHGASDFSPWVGSESVRFIRMPGEPTAMGWPIDASGLRDLLLRIHRDYGPIPLAITENGAAFHDYVGPDGEVRDPQRVEYLRSHLVAVHEAIEAGVDVRGYFCWSLLDNFEWAYGYSKRFGVVHVDFATQRRTVKASGNWYADVIEANAVQG</sequence>
<comment type="caution">
    <text evidence="5">The sequence shown here is derived from an EMBL/GenBank/DDBJ whole genome shotgun (WGS) entry which is preliminary data.</text>
</comment>
<dbReference type="Gene3D" id="3.20.20.80">
    <property type="entry name" value="Glycosidases"/>
    <property type="match status" value="1"/>
</dbReference>
<dbReference type="Proteomes" id="UP000730482">
    <property type="component" value="Unassembled WGS sequence"/>
</dbReference>
<dbReference type="Pfam" id="PF00232">
    <property type="entry name" value="Glyco_hydro_1"/>
    <property type="match status" value="1"/>
</dbReference>
<protein>
    <submittedName>
        <fullName evidence="5">Beta-glucosidase</fullName>
    </submittedName>
</protein>
<gene>
    <name evidence="5" type="ORF">KGQ19_07590</name>
</gene>
<organism evidence="5 6">
    <name type="scientific">Catenulispora pinistramenti</name>
    <dbReference type="NCBI Taxonomy" id="2705254"/>
    <lineage>
        <taxon>Bacteria</taxon>
        <taxon>Bacillati</taxon>
        <taxon>Actinomycetota</taxon>
        <taxon>Actinomycetes</taxon>
        <taxon>Catenulisporales</taxon>
        <taxon>Catenulisporaceae</taxon>
        <taxon>Catenulispora</taxon>
    </lineage>
</organism>
<keyword evidence="3" id="KW-0326">Glycosidase</keyword>
<dbReference type="InterPro" id="IPR017853">
    <property type="entry name" value="GH"/>
</dbReference>
<reference evidence="5 6" key="1">
    <citation type="submission" date="2020-02" db="EMBL/GenBank/DDBJ databases">
        <title>Acidophilic actinobacteria isolated from forest soil.</title>
        <authorList>
            <person name="Golinska P."/>
        </authorList>
    </citation>
    <scope>NUCLEOTIDE SEQUENCE [LARGE SCALE GENOMIC DNA]</scope>
    <source>
        <strain evidence="5 6">NL8</strain>
    </source>
</reference>
<evidence type="ECO:0000256" key="1">
    <source>
        <dbReference type="ARBA" id="ARBA00010838"/>
    </source>
</evidence>
<proteinExistence type="inferred from homology"/>
<accession>A0ABS5KL10</accession>
<dbReference type="PANTHER" id="PTHR10353">
    <property type="entry name" value="GLYCOSYL HYDROLASE"/>
    <property type="match status" value="1"/>
</dbReference>
<dbReference type="RefSeq" id="WP_212008372.1">
    <property type="nucleotide sequence ID" value="NZ_JAAFYZ010000017.1"/>
</dbReference>
<dbReference type="EMBL" id="JAAFYZ010000017">
    <property type="protein sequence ID" value="MBS2546727.1"/>
    <property type="molecule type" value="Genomic_DNA"/>
</dbReference>
<evidence type="ECO:0000313" key="6">
    <source>
        <dbReference type="Proteomes" id="UP000730482"/>
    </source>
</evidence>
<dbReference type="PRINTS" id="PR00131">
    <property type="entry name" value="GLHYDRLASE1"/>
</dbReference>
<dbReference type="PROSITE" id="PS00653">
    <property type="entry name" value="GLYCOSYL_HYDROL_F1_2"/>
    <property type="match status" value="1"/>
</dbReference>
<dbReference type="SUPFAM" id="SSF51445">
    <property type="entry name" value="(Trans)glycosidases"/>
    <property type="match status" value="1"/>
</dbReference>
<evidence type="ECO:0000256" key="2">
    <source>
        <dbReference type="ARBA" id="ARBA00022801"/>
    </source>
</evidence>
<dbReference type="PANTHER" id="PTHR10353:SF36">
    <property type="entry name" value="LP05116P"/>
    <property type="match status" value="1"/>
</dbReference>
<comment type="similarity">
    <text evidence="1 4">Belongs to the glycosyl hydrolase 1 family.</text>
</comment>
<dbReference type="InterPro" id="IPR033132">
    <property type="entry name" value="GH_1_N_CS"/>
</dbReference>
<name>A0ABS5KL10_9ACTN</name>
<keyword evidence="6" id="KW-1185">Reference proteome</keyword>
<keyword evidence="2" id="KW-0378">Hydrolase</keyword>
<evidence type="ECO:0000313" key="5">
    <source>
        <dbReference type="EMBL" id="MBS2546727.1"/>
    </source>
</evidence>
<evidence type="ECO:0000256" key="3">
    <source>
        <dbReference type="ARBA" id="ARBA00023295"/>
    </source>
</evidence>
<evidence type="ECO:0000256" key="4">
    <source>
        <dbReference type="RuleBase" id="RU003690"/>
    </source>
</evidence>
<dbReference type="InterPro" id="IPR001360">
    <property type="entry name" value="Glyco_hydro_1"/>
</dbReference>